<gene>
    <name evidence="9" type="ORF">C9374_010181</name>
</gene>
<evidence type="ECO:0000256" key="4">
    <source>
        <dbReference type="ARBA" id="ARBA00022490"/>
    </source>
</evidence>
<evidence type="ECO:0000256" key="1">
    <source>
        <dbReference type="ARBA" id="ARBA00000971"/>
    </source>
</evidence>
<dbReference type="PANTHER" id="PTHR10012">
    <property type="entry name" value="SERINE/THREONINE-PROTEIN PHOSPHATASE 2A REGULATORY SUBUNIT B"/>
    <property type="match status" value="1"/>
</dbReference>
<comment type="subcellular location">
    <subcellularLocation>
        <location evidence="2 7">Cytoplasm</location>
    </subcellularLocation>
</comment>
<proteinExistence type="inferred from homology"/>
<dbReference type="SUPFAM" id="SSF140984">
    <property type="entry name" value="PTPA-like"/>
    <property type="match status" value="1"/>
</dbReference>
<dbReference type="GO" id="GO:0005634">
    <property type="term" value="C:nucleus"/>
    <property type="evidence" value="ECO:0007669"/>
    <property type="project" value="TreeGrafter"/>
</dbReference>
<dbReference type="GO" id="GO:0007052">
    <property type="term" value="P:mitotic spindle organization"/>
    <property type="evidence" value="ECO:0007669"/>
    <property type="project" value="TreeGrafter"/>
</dbReference>
<sequence length="452" mass="51642">MEASTLPDTDIPHKKIKTQMDMIKFKKSKAFLIFDNFMKELNEATKSKPNPQDFSNASPIVFVILSYFDELEEFINLYPPVQIKDGQTSRFGNLAYRDWFDKMCSESDRMMETLLDKALECSNTLRNQYGRDGGSNNESTPSSSSSSTPSSCENASSFYFVKEDWHRKELSAYWKDSFGNRTRIDYGTGHEATFCAWMCCLARLNVFTRKDSYHMVAVIFPRYVEVMRKILLVYRLEPAGSHGVWGLDDHQFLTYLWGSAQLINNPEDIKPASIHDAQIIERYSDKYMYLAGIKFINQVKKGPFGEHSPLLNDISGVPRWMKINSGLIKMYYDEVLFKFVVIQHFLFGKLLPFEPAEEKYSNTHHSRSTGMTPPTMSLPNLSEIHETRHHPRTSSPYTPTVLPSALASSHPHSTVPPLTLAPQSQFTTTTIRPPLKSTTATLSSEKKAKQEE</sequence>
<comment type="caution">
    <text evidence="9">The sequence shown here is derived from an EMBL/GenBank/DDBJ whole genome shotgun (WGS) entry which is preliminary data.</text>
</comment>
<evidence type="ECO:0000256" key="7">
    <source>
        <dbReference type="RuleBase" id="RU361210"/>
    </source>
</evidence>
<dbReference type="Pfam" id="PF03095">
    <property type="entry name" value="PTPA"/>
    <property type="match status" value="1"/>
</dbReference>
<dbReference type="InterPro" id="IPR043170">
    <property type="entry name" value="PTPA_C_lid"/>
</dbReference>
<dbReference type="AlphaFoldDB" id="A0AA88GGH9"/>
<dbReference type="GO" id="GO:0003755">
    <property type="term" value="F:peptidyl-prolyl cis-trans isomerase activity"/>
    <property type="evidence" value="ECO:0007669"/>
    <property type="project" value="UniProtKB-KW"/>
</dbReference>
<dbReference type="InterPro" id="IPR037218">
    <property type="entry name" value="PTPA_sf"/>
</dbReference>
<dbReference type="EMBL" id="PYSW02000040">
    <property type="protein sequence ID" value="KAG2375177.1"/>
    <property type="molecule type" value="Genomic_DNA"/>
</dbReference>
<feature type="region of interest" description="Disordered" evidence="8">
    <location>
        <begin position="128"/>
        <end position="153"/>
    </location>
</feature>
<feature type="compositionally biased region" description="Low complexity" evidence="8">
    <location>
        <begin position="135"/>
        <end position="153"/>
    </location>
</feature>
<comment type="catalytic activity">
    <reaction evidence="1 7">
        <text>[protein]-peptidylproline (omega=180) = [protein]-peptidylproline (omega=0)</text>
        <dbReference type="Rhea" id="RHEA:16237"/>
        <dbReference type="Rhea" id="RHEA-COMP:10747"/>
        <dbReference type="Rhea" id="RHEA-COMP:10748"/>
        <dbReference type="ChEBI" id="CHEBI:83833"/>
        <dbReference type="ChEBI" id="CHEBI:83834"/>
        <dbReference type="EC" id="5.2.1.8"/>
    </reaction>
</comment>
<protein>
    <recommendedName>
        <fullName evidence="7">Serine/threonine-protein phosphatase 2A activator</fullName>
        <ecNumber evidence="7">5.2.1.8</ecNumber>
    </recommendedName>
    <alternativeName>
        <fullName evidence="7">Phosphotyrosyl phosphatase activator</fullName>
    </alternativeName>
</protein>
<dbReference type="GO" id="GO:0008160">
    <property type="term" value="F:protein tyrosine phosphatase activator activity"/>
    <property type="evidence" value="ECO:0007669"/>
    <property type="project" value="TreeGrafter"/>
</dbReference>
<feature type="region of interest" description="Disordered" evidence="8">
    <location>
        <begin position="386"/>
        <end position="452"/>
    </location>
</feature>
<evidence type="ECO:0000256" key="3">
    <source>
        <dbReference type="ARBA" id="ARBA00011019"/>
    </source>
</evidence>
<dbReference type="CDD" id="cd04087">
    <property type="entry name" value="PTPA"/>
    <property type="match status" value="1"/>
</dbReference>
<evidence type="ECO:0000256" key="8">
    <source>
        <dbReference type="SAM" id="MobiDB-lite"/>
    </source>
</evidence>
<keyword evidence="10" id="KW-1185">Reference proteome</keyword>
<dbReference type="FunFam" id="1.20.120.1150:FF:000002">
    <property type="entry name" value="Serine/threonine-protein phosphatase 2A activator"/>
    <property type="match status" value="1"/>
</dbReference>
<evidence type="ECO:0000313" key="9">
    <source>
        <dbReference type="EMBL" id="KAG2375177.1"/>
    </source>
</evidence>
<dbReference type="Gene3D" id="1.20.120.1150">
    <property type="match status" value="1"/>
</dbReference>
<comment type="function">
    <text evidence="7">PPIases accelerate the folding of proteins. It catalyzes the cis-trans isomerization of proline imidic peptide bonds in oligopeptides.</text>
</comment>
<accession>A0AA88GGH9</accession>
<dbReference type="GO" id="GO:0005737">
    <property type="term" value="C:cytoplasm"/>
    <property type="evidence" value="ECO:0007669"/>
    <property type="project" value="UniProtKB-SubCell"/>
</dbReference>
<dbReference type="Proteomes" id="UP000816034">
    <property type="component" value="Unassembled WGS sequence"/>
</dbReference>
<dbReference type="GO" id="GO:0000159">
    <property type="term" value="C:protein phosphatase type 2A complex"/>
    <property type="evidence" value="ECO:0007669"/>
    <property type="project" value="TreeGrafter"/>
</dbReference>
<keyword evidence="5 7" id="KW-0697">Rotamase</keyword>
<evidence type="ECO:0000256" key="6">
    <source>
        <dbReference type="ARBA" id="ARBA00023235"/>
    </source>
</evidence>
<evidence type="ECO:0000256" key="5">
    <source>
        <dbReference type="ARBA" id="ARBA00023110"/>
    </source>
</evidence>
<dbReference type="GeneID" id="68102635"/>
<name>A0AA88GGH9_NAELO</name>
<organism evidence="9 10">
    <name type="scientific">Naegleria lovaniensis</name>
    <name type="common">Amoeba</name>
    <dbReference type="NCBI Taxonomy" id="51637"/>
    <lineage>
        <taxon>Eukaryota</taxon>
        <taxon>Discoba</taxon>
        <taxon>Heterolobosea</taxon>
        <taxon>Tetramitia</taxon>
        <taxon>Eutetramitia</taxon>
        <taxon>Vahlkampfiidae</taxon>
        <taxon>Naegleria</taxon>
    </lineage>
</organism>
<reference evidence="9 10" key="1">
    <citation type="journal article" date="2018" name="BMC Genomics">
        <title>The genome of Naegleria lovaniensis, the basis for a comparative approach to unravel pathogenicity factors of the human pathogenic amoeba N. fowleri.</title>
        <authorList>
            <person name="Liechti N."/>
            <person name="Schurch N."/>
            <person name="Bruggmann R."/>
            <person name="Wittwer M."/>
        </authorList>
    </citation>
    <scope>NUCLEOTIDE SEQUENCE [LARGE SCALE GENOMIC DNA]</scope>
    <source>
        <strain evidence="9 10">ATCC 30569</strain>
    </source>
</reference>
<evidence type="ECO:0000313" key="10">
    <source>
        <dbReference type="Proteomes" id="UP000816034"/>
    </source>
</evidence>
<keyword evidence="6 7" id="KW-0413">Isomerase</keyword>
<dbReference type="EC" id="5.2.1.8" evidence="7"/>
<comment type="similarity">
    <text evidence="3 7">Belongs to the PTPA-type PPIase family.</text>
</comment>
<evidence type="ECO:0000256" key="2">
    <source>
        <dbReference type="ARBA" id="ARBA00004496"/>
    </source>
</evidence>
<feature type="compositionally biased region" description="Polar residues" evidence="8">
    <location>
        <begin position="421"/>
        <end position="443"/>
    </location>
</feature>
<dbReference type="InterPro" id="IPR004327">
    <property type="entry name" value="Phstyr_phstse_ac"/>
</dbReference>
<dbReference type="RefSeq" id="XP_044544351.1">
    <property type="nucleotide sequence ID" value="XM_044685697.1"/>
</dbReference>
<keyword evidence="4 7" id="KW-0963">Cytoplasm</keyword>
<dbReference type="PANTHER" id="PTHR10012:SF0">
    <property type="entry name" value="SERINE_THREONINE-PROTEIN PHOSPHATASE 2A ACTIVATOR"/>
    <property type="match status" value="1"/>
</dbReference>